<feature type="transmembrane region" description="Helical" evidence="1">
    <location>
        <begin position="37"/>
        <end position="54"/>
    </location>
</feature>
<dbReference type="EMBL" id="BMXI01000009">
    <property type="protein sequence ID" value="GHC55932.1"/>
    <property type="molecule type" value="Genomic_DNA"/>
</dbReference>
<dbReference type="Proteomes" id="UP000644507">
    <property type="component" value="Unassembled WGS sequence"/>
</dbReference>
<reference evidence="2" key="2">
    <citation type="submission" date="2020-09" db="EMBL/GenBank/DDBJ databases">
        <authorList>
            <person name="Sun Q."/>
            <person name="Kim S."/>
        </authorList>
    </citation>
    <scope>NUCLEOTIDE SEQUENCE</scope>
    <source>
        <strain evidence="2">KCTC 12988</strain>
    </source>
</reference>
<gene>
    <name evidence="2" type="ORF">GCM10007100_23490</name>
</gene>
<keyword evidence="3" id="KW-1185">Reference proteome</keyword>
<accession>A0A918WKZ5</accession>
<name>A0A918WKZ5_9BACT</name>
<reference evidence="2" key="1">
    <citation type="journal article" date="2014" name="Int. J. Syst. Evol. Microbiol.">
        <title>Complete genome sequence of Corynebacterium casei LMG S-19264T (=DSM 44701T), isolated from a smear-ripened cheese.</title>
        <authorList>
            <consortium name="US DOE Joint Genome Institute (JGI-PGF)"/>
            <person name="Walter F."/>
            <person name="Albersmeier A."/>
            <person name="Kalinowski J."/>
            <person name="Ruckert C."/>
        </authorList>
    </citation>
    <scope>NUCLEOTIDE SEQUENCE</scope>
    <source>
        <strain evidence="2">KCTC 12988</strain>
    </source>
</reference>
<keyword evidence="1" id="KW-1133">Transmembrane helix</keyword>
<sequence length="93" mass="9717">MNTIIELFFDPSLALLAQAQAELETGLGGVLRLLRMVSYLLSVMALIIGGIMFGTGRTEAALFGVTASGILALAPSIVNFAFSETDGELAIPD</sequence>
<evidence type="ECO:0000256" key="1">
    <source>
        <dbReference type="SAM" id="Phobius"/>
    </source>
</evidence>
<evidence type="ECO:0000313" key="3">
    <source>
        <dbReference type="Proteomes" id="UP000644507"/>
    </source>
</evidence>
<evidence type="ECO:0000313" key="2">
    <source>
        <dbReference type="EMBL" id="GHC55932.1"/>
    </source>
</evidence>
<keyword evidence="1" id="KW-0472">Membrane</keyword>
<dbReference type="AlphaFoldDB" id="A0A918WKZ5"/>
<proteinExistence type="predicted"/>
<feature type="transmembrane region" description="Helical" evidence="1">
    <location>
        <begin position="61"/>
        <end position="82"/>
    </location>
</feature>
<organism evidence="2 3">
    <name type="scientific">Roseibacillus persicicus</name>
    <dbReference type="NCBI Taxonomy" id="454148"/>
    <lineage>
        <taxon>Bacteria</taxon>
        <taxon>Pseudomonadati</taxon>
        <taxon>Verrucomicrobiota</taxon>
        <taxon>Verrucomicrobiia</taxon>
        <taxon>Verrucomicrobiales</taxon>
        <taxon>Verrucomicrobiaceae</taxon>
        <taxon>Roseibacillus</taxon>
    </lineage>
</organism>
<dbReference type="RefSeq" id="WP_189570157.1">
    <property type="nucleotide sequence ID" value="NZ_BMXI01000009.1"/>
</dbReference>
<protein>
    <submittedName>
        <fullName evidence="2">Uncharacterized protein</fullName>
    </submittedName>
</protein>
<comment type="caution">
    <text evidence="2">The sequence shown here is derived from an EMBL/GenBank/DDBJ whole genome shotgun (WGS) entry which is preliminary data.</text>
</comment>
<keyword evidence="1" id="KW-0812">Transmembrane</keyword>